<sequence length="121" mass="14230">MVDYAEMPFPKAFNWDELMLPEDEACEWYSCSSGNYTTLCNVDHIAPHKPIQNGGLIIYWYGKLNPCTWNNLATCIWQSPAHAIPVNAQLYHRWPTKFTKVRYKTYELQRWVLTKEKGSRV</sequence>
<reference evidence="1" key="1">
    <citation type="journal article" date="2020" name="Nat. Commun.">
        <title>Large-scale genome sequencing of mycorrhizal fungi provides insights into the early evolution of symbiotic traits.</title>
        <authorList>
            <person name="Miyauchi S."/>
            <person name="Kiss E."/>
            <person name="Kuo A."/>
            <person name="Drula E."/>
            <person name="Kohler A."/>
            <person name="Sanchez-Garcia M."/>
            <person name="Morin E."/>
            <person name="Andreopoulos B."/>
            <person name="Barry K.W."/>
            <person name="Bonito G."/>
            <person name="Buee M."/>
            <person name="Carver A."/>
            <person name="Chen C."/>
            <person name="Cichocki N."/>
            <person name="Clum A."/>
            <person name="Culley D."/>
            <person name="Crous P.W."/>
            <person name="Fauchery L."/>
            <person name="Girlanda M."/>
            <person name="Hayes R.D."/>
            <person name="Keri Z."/>
            <person name="LaButti K."/>
            <person name="Lipzen A."/>
            <person name="Lombard V."/>
            <person name="Magnuson J."/>
            <person name="Maillard F."/>
            <person name="Murat C."/>
            <person name="Nolan M."/>
            <person name="Ohm R.A."/>
            <person name="Pangilinan J."/>
            <person name="Pereira M.F."/>
            <person name="Perotto S."/>
            <person name="Peter M."/>
            <person name="Pfister S."/>
            <person name="Riley R."/>
            <person name="Sitrit Y."/>
            <person name="Stielow J.B."/>
            <person name="Szollosi G."/>
            <person name="Zifcakova L."/>
            <person name="Stursova M."/>
            <person name="Spatafora J.W."/>
            <person name="Tedersoo L."/>
            <person name="Vaario L.M."/>
            <person name="Yamada A."/>
            <person name="Yan M."/>
            <person name="Wang P."/>
            <person name="Xu J."/>
            <person name="Bruns T."/>
            <person name="Baldrian P."/>
            <person name="Vilgalys R."/>
            <person name="Dunand C."/>
            <person name="Henrissat B."/>
            <person name="Grigoriev I.V."/>
            <person name="Hibbett D."/>
            <person name="Nagy L.G."/>
            <person name="Martin F.M."/>
        </authorList>
    </citation>
    <scope>NUCLEOTIDE SEQUENCE</scope>
    <source>
        <strain evidence="1">UP504</strain>
    </source>
</reference>
<keyword evidence="2" id="KW-1185">Reference proteome</keyword>
<dbReference type="PANTHER" id="PTHR36986">
    <property type="entry name" value="UPF0643 PROTEIN PB2B2.08"/>
    <property type="match status" value="1"/>
</dbReference>
<evidence type="ECO:0000313" key="1">
    <source>
        <dbReference type="EMBL" id="KAF9513192.1"/>
    </source>
</evidence>
<proteinExistence type="predicted"/>
<accession>A0A9P6AWF6</accession>
<dbReference type="AlphaFoldDB" id="A0A9P6AWF6"/>
<dbReference type="OrthoDB" id="2140489at2759"/>
<organism evidence="1 2">
    <name type="scientific">Hydnum rufescens UP504</name>
    <dbReference type="NCBI Taxonomy" id="1448309"/>
    <lineage>
        <taxon>Eukaryota</taxon>
        <taxon>Fungi</taxon>
        <taxon>Dikarya</taxon>
        <taxon>Basidiomycota</taxon>
        <taxon>Agaricomycotina</taxon>
        <taxon>Agaricomycetes</taxon>
        <taxon>Cantharellales</taxon>
        <taxon>Hydnaceae</taxon>
        <taxon>Hydnum</taxon>
    </lineage>
</organism>
<dbReference type="EMBL" id="MU128976">
    <property type="protein sequence ID" value="KAF9513192.1"/>
    <property type="molecule type" value="Genomic_DNA"/>
</dbReference>
<dbReference type="Proteomes" id="UP000886523">
    <property type="component" value="Unassembled WGS sequence"/>
</dbReference>
<evidence type="ECO:0000313" key="2">
    <source>
        <dbReference type="Proteomes" id="UP000886523"/>
    </source>
</evidence>
<comment type="caution">
    <text evidence="1">The sequence shown here is derived from an EMBL/GenBank/DDBJ whole genome shotgun (WGS) entry which is preliminary data.</text>
</comment>
<name>A0A9P6AWF6_9AGAM</name>
<gene>
    <name evidence="1" type="ORF">BS47DRAFT_1296646</name>
</gene>
<dbReference type="PANTHER" id="PTHR36986:SF1">
    <property type="entry name" value="UPF0643 PROTEIN PB2B2.08"/>
    <property type="match status" value="1"/>
</dbReference>
<protein>
    <submittedName>
        <fullName evidence="1">Uncharacterized protein</fullName>
    </submittedName>
</protein>